<dbReference type="InterPro" id="IPR036396">
    <property type="entry name" value="Cyt_P450_sf"/>
</dbReference>
<evidence type="ECO:0000256" key="7">
    <source>
        <dbReference type="ARBA" id="ARBA00023033"/>
    </source>
</evidence>
<accession>A0AAD4S5A6</accession>
<comment type="caution">
    <text evidence="11">The sequence shown here is derived from an EMBL/GenBank/DDBJ whole genome shotgun (WGS) entry which is preliminary data.</text>
</comment>
<feature type="transmembrane region" description="Helical" evidence="10">
    <location>
        <begin position="6"/>
        <end position="25"/>
    </location>
</feature>
<evidence type="ECO:0000256" key="10">
    <source>
        <dbReference type="SAM" id="Phobius"/>
    </source>
</evidence>
<dbReference type="GO" id="GO:0016125">
    <property type="term" value="P:sterol metabolic process"/>
    <property type="evidence" value="ECO:0007669"/>
    <property type="project" value="TreeGrafter"/>
</dbReference>
<dbReference type="GO" id="GO:0005506">
    <property type="term" value="F:iron ion binding"/>
    <property type="evidence" value="ECO:0007669"/>
    <property type="project" value="InterPro"/>
</dbReference>
<evidence type="ECO:0000256" key="3">
    <source>
        <dbReference type="ARBA" id="ARBA00022617"/>
    </source>
</evidence>
<protein>
    <recommendedName>
        <fullName evidence="13">Cytochrome P450</fullName>
    </recommendedName>
</protein>
<dbReference type="PANTHER" id="PTHR24286">
    <property type="entry name" value="CYTOCHROME P450 26"/>
    <property type="match status" value="1"/>
</dbReference>
<dbReference type="GO" id="GO:0016705">
    <property type="term" value="F:oxidoreductase activity, acting on paired donors, with incorporation or reduction of molecular oxygen"/>
    <property type="evidence" value="ECO:0007669"/>
    <property type="project" value="InterPro"/>
</dbReference>
<dbReference type="Gene3D" id="1.10.630.10">
    <property type="entry name" value="Cytochrome P450"/>
    <property type="match status" value="1"/>
</dbReference>
<keyword evidence="12" id="KW-1185">Reference proteome</keyword>
<name>A0AAD4S5A6_9MAGN</name>
<keyword evidence="4 8" id="KW-0479">Metal-binding</keyword>
<evidence type="ECO:0000313" key="12">
    <source>
        <dbReference type="Proteomes" id="UP001202328"/>
    </source>
</evidence>
<keyword evidence="10" id="KW-1133">Transmembrane helix</keyword>
<keyword evidence="10" id="KW-0472">Membrane</keyword>
<dbReference type="InterPro" id="IPR002401">
    <property type="entry name" value="Cyt_P450_E_grp-I"/>
</dbReference>
<dbReference type="FunFam" id="1.10.630.10:FF:000022">
    <property type="entry name" value="Taxadiene 5-alpha hydroxylase"/>
    <property type="match status" value="1"/>
</dbReference>
<keyword evidence="5 9" id="KW-0560">Oxidoreductase</keyword>
<proteinExistence type="inferred from homology"/>
<evidence type="ECO:0000256" key="2">
    <source>
        <dbReference type="ARBA" id="ARBA00010617"/>
    </source>
</evidence>
<dbReference type="GO" id="GO:0020037">
    <property type="term" value="F:heme binding"/>
    <property type="evidence" value="ECO:0007669"/>
    <property type="project" value="InterPro"/>
</dbReference>
<keyword evidence="7 9" id="KW-0503">Monooxygenase</keyword>
<organism evidence="11 12">
    <name type="scientific">Papaver atlanticum</name>
    <dbReference type="NCBI Taxonomy" id="357466"/>
    <lineage>
        <taxon>Eukaryota</taxon>
        <taxon>Viridiplantae</taxon>
        <taxon>Streptophyta</taxon>
        <taxon>Embryophyta</taxon>
        <taxon>Tracheophyta</taxon>
        <taxon>Spermatophyta</taxon>
        <taxon>Magnoliopsida</taxon>
        <taxon>Ranunculales</taxon>
        <taxon>Papaveraceae</taxon>
        <taxon>Papaveroideae</taxon>
        <taxon>Papaver</taxon>
    </lineage>
</organism>
<evidence type="ECO:0000256" key="9">
    <source>
        <dbReference type="RuleBase" id="RU000461"/>
    </source>
</evidence>
<evidence type="ECO:0000256" key="6">
    <source>
        <dbReference type="ARBA" id="ARBA00023004"/>
    </source>
</evidence>
<dbReference type="CDD" id="cd11043">
    <property type="entry name" value="CYP90-like"/>
    <property type="match status" value="1"/>
</dbReference>
<dbReference type="EMBL" id="JAJJMB010014022">
    <property type="protein sequence ID" value="KAI3863869.1"/>
    <property type="molecule type" value="Genomic_DNA"/>
</dbReference>
<keyword evidence="3 8" id="KW-0349">Heme</keyword>
<evidence type="ECO:0008006" key="13">
    <source>
        <dbReference type="Google" id="ProtNLM"/>
    </source>
</evidence>
<dbReference type="GO" id="GO:0004497">
    <property type="term" value="F:monooxygenase activity"/>
    <property type="evidence" value="ECO:0007669"/>
    <property type="project" value="UniProtKB-KW"/>
</dbReference>
<dbReference type="Proteomes" id="UP001202328">
    <property type="component" value="Unassembled WGS sequence"/>
</dbReference>
<evidence type="ECO:0000256" key="4">
    <source>
        <dbReference type="ARBA" id="ARBA00022723"/>
    </source>
</evidence>
<dbReference type="InterPro" id="IPR017972">
    <property type="entry name" value="Cyt_P450_CS"/>
</dbReference>
<dbReference type="PRINTS" id="PR00463">
    <property type="entry name" value="EP450I"/>
</dbReference>
<comment type="similarity">
    <text evidence="2 9">Belongs to the cytochrome P450 family.</text>
</comment>
<evidence type="ECO:0000313" key="11">
    <source>
        <dbReference type="EMBL" id="KAI3863869.1"/>
    </source>
</evidence>
<gene>
    <name evidence="11" type="ORF">MKW98_031461</name>
</gene>
<evidence type="ECO:0000256" key="1">
    <source>
        <dbReference type="ARBA" id="ARBA00001971"/>
    </source>
</evidence>
<dbReference type="Pfam" id="PF00067">
    <property type="entry name" value="p450"/>
    <property type="match status" value="1"/>
</dbReference>
<dbReference type="InterPro" id="IPR001128">
    <property type="entry name" value="Cyt_P450"/>
</dbReference>
<dbReference type="PROSITE" id="PS00086">
    <property type="entry name" value="CYTOCHROME_P450"/>
    <property type="match status" value="1"/>
</dbReference>
<dbReference type="GO" id="GO:0033075">
    <property type="term" value="P:isoquinoline alkaloid biosynthetic process"/>
    <property type="evidence" value="ECO:0007669"/>
    <property type="project" value="UniProtKB-ARBA"/>
</dbReference>
<sequence>MEFYFFFVSVTTFLLFIFLVSLYSLKLFFFDTKTTTSTGGKVPPGSLGWPIIGEGIAFYRAGKNGAPESFFFERIKKYSSNTFKTSLIGESITVLCGAAGNQFMFANEGKLVTTWSRPSVMKIVKSNPGAGEDETKIYRKFSNHLVKLVNVGLIDTIAKKHFEENWDNQKEVTVHPLVKNYTFSVACWLILSMDNRTRVEELSQLFTTVMEGLMSVPVNLPGTKFSRAIKAAKIVRKELVALIKHRKMELSTSPFSSEKKPLNKQDLLTQMILSGDEDGEDSVMSEIDIADKILGLILGGHGPPSIVITCIMKHLAEHPEVYNEVLKEQTDIIKSKAPGELLNSDDIQKMKYSWNVARESMRFSTSTTGAFRQALTDFTYEGYHVPKESKLCWSGLTTHRNPDYFPEPEKFNPSRFEGDGPAPFTYVPFGGGPRMCPGREYAKLETLVFMHHAVIKYRWEKLISGYDKLVFNPFPLPAEGLPIRLHPHPTTK</sequence>
<keyword evidence="6 8" id="KW-0408">Iron</keyword>
<evidence type="ECO:0000256" key="5">
    <source>
        <dbReference type="ARBA" id="ARBA00023002"/>
    </source>
</evidence>
<dbReference type="SUPFAM" id="SSF48264">
    <property type="entry name" value="Cytochrome P450"/>
    <property type="match status" value="1"/>
</dbReference>
<comment type="cofactor">
    <cofactor evidence="1 8">
        <name>heme</name>
        <dbReference type="ChEBI" id="CHEBI:30413"/>
    </cofactor>
</comment>
<evidence type="ECO:0000256" key="8">
    <source>
        <dbReference type="PIRSR" id="PIRSR602401-1"/>
    </source>
</evidence>
<keyword evidence="10" id="KW-0812">Transmembrane</keyword>
<reference evidence="11" key="1">
    <citation type="submission" date="2022-04" db="EMBL/GenBank/DDBJ databases">
        <title>A functionally conserved STORR gene fusion in Papaver species that diverged 16.8 million years ago.</title>
        <authorList>
            <person name="Catania T."/>
        </authorList>
    </citation>
    <scope>NUCLEOTIDE SEQUENCE</scope>
    <source>
        <strain evidence="11">S-188037</strain>
    </source>
</reference>
<dbReference type="PANTHER" id="PTHR24286:SF384">
    <property type="entry name" value="P450, PUTATIVE (EUROFUNG)-RELATED"/>
    <property type="match status" value="1"/>
</dbReference>
<dbReference type="AlphaFoldDB" id="A0AAD4S5A6"/>
<feature type="binding site" description="axial binding residue" evidence="8">
    <location>
        <position position="436"/>
    </location>
    <ligand>
        <name>heme</name>
        <dbReference type="ChEBI" id="CHEBI:30413"/>
    </ligand>
    <ligandPart>
        <name>Fe</name>
        <dbReference type="ChEBI" id="CHEBI:18248"/>
    </ligandPart>
</feature>